<feature type="binding site" evidence="7">
    <location>
        <position position="41"/>
    </location>
    <ligand>
        <name>a divalent metal cation</name>
        <dbReference type="ChEBI" id="CHEBI:60240"/>
    </ligand>
</feature>
<dbReference type="Proteomes" id="UP000051012">
    <property type="component" value="Unassembled WGS sequence"/>
</dbReference>
<comment type="cofactor">
    <cofactor evidence="7">
        <name>a divalent metal cation</name>
        <dbReference type="ChEBI" id="CHEBI:60240"/>
    </cofactor>
    <text evidence="7">Binds 1 divalent metal cation per subunit.</text>
</comment>
<dbReference type="AlphaFoldDB" id="A0A0S7Y792"/>
<feature type="site" description="Transition state stabilizer" evidence="7">
    <location>
        <position position="132"/>
    </location>
</feature>
<keyword evidence="4 7" id="KW-0479">Metal-binding</keyword>
<dbReference type="GO" id="GO:0019288">
    <property type="term" value="P:isopentenyl diphosphate biosynthetic process, methylerythritol 4-phosphate pathway"/>
    <property type="evidence" value="ECO:0007669"/>
    <property type="project" value="UniProtKB-UniRule"/>
</dbReference>
<evidence type="ECO:0000256" key="1">
    <source>
        <dbReference type="ARBA" id="ARBA00000200"/>
    </source>
</evidence>
<comment type="similarity">
    <text evidence="7 8">Belongs to the IspF family.</text>
</comment>
<protein>
    <recommendedName>
        <fullName evidence="3 7">2-C-methyl-D-erythritol 2,4-cyclodiphosphate synthase</fullName>
        <shortName evidence="7">MECDP-synthase</shortName>
        <shortName evidence="7">MECPP-synthase</shortName>
        <shortName evidence="7">MECPS</shortName>
        <ecNumber evidence="3 7">4.6.1.12</ecNumber>
    </recommendedName>
</protein>
<comment type="function">
    <text evidence="7">Involved in the biosynthesis of isopentenyl diphosphate (IPP) and dimethylallyl diphosphate (DMAPP), two major building blocks of isoprenoid compounds. Catalyzes the conversion of 4-diphosphocytidyl-2-C-methyl-D-erythritol 2-phosphate (CDP-ME2P) to 2-C-methyl-D-erythritol 2,4-cyclodiphosphate (ME-CPP) with a corresponding release of cytidine 5-monophosphate (CMP).</text>
</comment>
<evidence type="ECO:0000313" key="11">
    <source>
        <dbReference type="Proteomes" id="UP000051012"/>
    </source>
</evidence>
<keyword evidence="5 7" id="KW-0414">Isoprene biosynthesis</keyword>
<evidence type="ECO:0000256" key="5">
    <source>
        <dbReference type="ARBA" id="ARBA00023229"/>
    </source>
</evidence>
<dbReference type="InterPro" id="IPR020555">
    <property type="entry name" value="MECDP_synthase_CS"/>
</dbReference>
<dbReference type="UniPathway" id="UPA00056">
    <property type="reaction ID" value="UER00095"/>
</dbReference>
<evidence type="ECO:0000259" key="9">
    <source>
        <dbReference type="Pfam" id="PF02542"/>
    </source>
</evidence>
<evidence type="ECO:0000256" key="6">
    <source>
        <dbReference type="ARBA" id="ARBA00023239"/>
    </source>
</evidence>
<dbReference type="Gene3D" id="3.30.1330.50">
    <property type="entry name" value="2-C-methyl-D-erythritol 2,4-cyclodiphosphate synthase"/>
    <property type="match status" value="1"/>
</dbReference>
<dbReference type="EMBL" id="LJNI01000168">
    <property type="protein sequence ID" value="KPJ70592.1"/>
    <property type="molecule type" value="Genomic_DNA"/>
</dbReference>
<dbReference type="PATRIC" id="fig|1703772.3.peg.1344"/>
<feature type="domain" description="2-C-methyl-D-erythritol 2,4-cyclodiphosphate synthase" evidence="9">
    <location>
        <begin position="2"/>
        <end position="153"/>
    </location>
</feature>
<feature type="site" description="Transition state stabilizer" evidence="7">
    <location>
        <position position="33"/>
    </location>
</feature>
<feature type="binding site" evidence="7">
    <location>
        <position position="9"/>
    </location>
    <ligand>
        <name>a divalent metal cation</name>
        <dbReference type="ChEBI" id="CHEBI:60240"/>
    </ligand>
</feature>
<evidence type="ECO:0000256" key="8">
    <source>
        <dbReference type="RuleBase" id="RU004395"/>
    </source>
</evidence>
<dbReference type="EC" id="4.6.1.12" evidence="3 7"/>
<organism evidence="10 11">
    <name type="scientific">candidate division TA06 bacterium DG_78</name>
    <dbReference type="NCBI Taxonomy" id="1703772"/>
    <lineage>
        <taxon>Bacteria</taxon>
        <taxon>Bacteria division TA06</taxon>
    </lineage>
</organism>
<comment type="pathway">
    <text evidence="2 7">Isoprenoid biosynthesis; isopentenyl diphosphate biosynthesis via DXP pathway; isopentenyl diphosphate from 1-deoxy-D-xylulose 5-phosphate: step 4/6.</text>
</comment>
<evidence type="ECO:0000256" key="7">
    <source>
        <dbReference type="HAMAP-Rule" id="MF_00107"/>
    </source>
</evidence>
<dbReference type="InterPro" id="IPR036571">
    <property type="entry name" value="MECDP_synthase_sf"/>
</dbReference>
<evidence type="ECO:0000256" key="3">
    <source>
        <dbReference type="ARBA" id="ARBA00012579"/>
    </source>
</evidence>
<comment type="subunit">
    <text evidence="7">Homotrimer.</text>
</comment>
<feature type="binding site" evidence="7">
    <location>
        <begin position="33"/>
        <end position="34"/>
    </location>
    <ligand>
        <name>4-CDP-2-C-methyl-D-erythritol 2-phosphate</name>
        <dbReference type="ChEBI" id="CHEBI:57919"/>
    </ligand>
</feature>
<reference evidence="10 11" key="1">
    <citation type="journal article" date="2015" name="Microbiome">
        <title>Genomic resolution of linkages in carbon, nitrogen, and sulfur cycling among widespread estuary sediment bacteria.</title>
        <authorList>
            <person name="Baker B.J."/>
            <person name="Lazar C.S."/>
            <person name="Teske A.P."/>
            <person name="Dick G.J."/>
        </authorList>
    </citation>
    <scope>NUCLEOTIDE SEQUENCE [LARGE SCALE GENOMIC DNA]</scope>
    <source>
        <strain evidence="10">DG_78</strain>
    </source>
</reference>
<name>A0A0S7Y792_UNCT6</name>
<dbReference type="NCBIfam" id="TIGR00151">
    <property type="entry name" value="ispF"/>
    <property type="match status" value="1"/>
</dbReference>
<gene>
    <name evidence="7" type="primary">ispF</name>
    <name evidence="10" type="ORF">AMJ52_09715</name>
</gene>
<dbReference type="SUPFAM" id="SSF69765">
    <property type="entry name" value="IpsF-like"/>
    <property type="match status" value="1"/>
</dbReference>
<dbReference type="PANTHER" id="PTHR43181">
    <property type="entry name" value="2-C-METHYL-D-ERYTHRITOL 2,4-CYCLODIPHOSPHATE SYNTHASE, CHLOROPLASTIC"/>
    <property type="match status" value="1"/>
</dbReference>
<feature type="binding site" evidence="7">
    <location>
        <begin position="55"/>
        <end position="57"/>
    </location>
    <ligand>
        <name>4-CDP-2-C-methyl-D-erythritol 2-phosphate</name>
        <dbReference type="ChEBI" id="CHEBI:57919"/>
    </ligand>
</feature>
<dbReference type="HAMAP" id="MF_00107">
    <property type="entry name" value="IspF"/>
    <property type="match status" value="1"/>
</dbReference>
<comment type="caution">
    <text evidence="10">The sequence shown here is derived from an EMBL/GenBank/DDBJ whole genome shotgun (WGS) entry which is preliminary data.</text>
</comment>
<dbReference type="PANTHER" id="PTHR43181:SF1">
    <property type="entry name" value="2-C-METHYL-D-ERYTHRITOL 2,4-CYCLODIPHOSPHATE SYNTHASE, CHLOROPLASTIC"/>
    <property type="match status" value="1"/>
</dbReference>
<dbReference type="PROSITE" id="PS01350">
    <property type="entry name" value="ISPF"/>
    <property type="match status" value="1"/>
</dbReference>
<dbReference type="InterPro" id="IPR003526">
    <property type="entry name" value="MECDP_synthase"/>
</dbReference>
<evidence type="ECO:0000313" key="10">
    <source>
        <dbReference type="EMBL" id="KPJ70592.1"/>
    </source>
</evidence>
<dbReference type="CDD" id="cd00554">
    <property type="entry name" value="MECDP_synthase"/>
    <property type="match status" value="1"/>
</dbReference>
<comment type="caution">
    <text evidence="7">Lacks conserved residue(s) required for the propagation of feature annotation.</text>
</comment>
<feature type="binding site" evidence="7">
    <location>
        <position position="7"/>
    </location>
    <ligand>
        <name>a divalent metal cation</name>
        <dbReference type="ChEBI" id="CHEBI:60240"/>
    </ligand>
</feature>
<dbReference type="GO" id="GO:0046872">
    <property type="term" value="F:metal ion binding"/>
    <property type="evidence" value="ECO:0007669"/>
    <property type="project" value="UniProtKB-KW"/>
</dbReference>
<keyword evidence="6 7" id="KW-0456">Lyase</keyword>
<accession>A0A0S7Y792</accession>
<feature type="binding site" evidence="7">
    <location>
        <begin position="7"/>
        <end position="9"/>
    </location>
    <ligand>
        <name>4-CDP-2-C-methyl-D-erythritol 2-phosphate</name>
        <dbReference type="ChEBI" id="CHEBI:57919"/>
    </ligand>
</feature>
<dbReference type="Pfam" id="PF02542">
    <property type="entry name" value="YgbB"/>
    <property type="match status" value="1"/>
</dbReference>
<dbReference type="GO" id="GO:0008685">
    <property type="term" value="F:2-C-methyl-D-erythritol 2,4-cyclodiphosphate synthase activity"/>
    <property type="evidence" value="ECO:0007669"/>
    <property type="project" value="UniProtKB-UniRule"/>
</dbReference>
<proteinExistence type="inferred from homology"/>
<dbReference type="GO" id="GO:0016114">
    <property type="term" value="P:terpenoid biosynthetic process"/>
    <property type="evidence" value="ECO:0007669"/>
    <property type="project" value="InterPro"/>
</dbReference>
<evidence type="ECO:0000256" key="2">
    <source>
        <dbReference type="ARBA" id="ARBA00004709"/>
    </source>
</evidence>
<sequence>MVGIGYDIHRLVAHRPLYLGGVKIDFDKGLIGHSDGDVVIHAICDALLGAANLGDIGLHFPPNDDHYKDIASSELLKKVKKFLDDSALSIKNIDVTVIAEAPKILPYVKQMKKNIASTLETPDELISIKGKTNEGLGDIGAGEAIAAIAICEITGIYVTSEG</sequence>
<comment type="catalytic activity">
    <reaction evidence="1 7 8">
        <text>4-CDP-2-C-methyl-D-erythritol 2-phosphate = 2-C-methyl-D-erythritol 2,4-cyclic diphosphate + CMP</text>
        <dbReference type="Rhea" id="RHEA:23864"/>
        <dbReference type="ChEBI" id="CHEBI:57919"/>
        <dbReference type="ChEBI" id="CHEBI:58483"/>
        <dbReference type="ChEBI" id="CHEBI:60377"/>
        <dbReference type="EC" id="4.6.1.12"/>
    </reaction>
</comment>
<evidence type="ECO:0000256" key="4">
    <source>
        <dbReference type="ARBA" id="ARBA00022723"/>
    </source>
</evidence>